<dbReference type="PANTHER" id="PTHR47235:SF1">
    <property type="entry name" value="BLR6548 PROTEIN"/>
    <property type="match status" value="1"/>
</dbReference>
<protein>
    <submittedName>
        <fullName evidence="6">Amino acid/amide ABC transporter substrate-binding protein, HAAT family</fullName>
    </submittedName>
</protein>
<feature type="compositionally biased region" description="Low complexity" evidence="3">
    <location>
        <begin position="50"/>
        <end position="76"/>
    </location>
</feature>
<dbReference type="PROSITE" id="PS51257">
    <property type="entry name" value="PROKAR_LIPOPROTEIN"/>
    <property type="match status" value="1"/>
</dbReference>
<organism evidence="6 7">
    <name type="scientific">Lentzea xinjiangensis</name>
    <dbReference type="NCBI Taxonomy" id="402600"/>
    <lineage>
        <taxon>Bacteria</taxon>
        <taxon>Bacillati</taxon>
        <taxon>Actinomycetota</taxon>
        <taxon>Actinomycetes</taxon>
        <taxon>Pseudonocardiales</taxon>
        <taxon>Pseudonocardiaceae</taxon>
        <taxon>Lentzea</taxon>
    </lineage>
</organism>
<feature type="region of interest" description="Disordered" evidence="3">
    <location>
        <begin position="34"/>
        <end position="89"/>
    </location>
</feature>
<evidence type="ECO:0000259" key="5">
    <source>
        <dbReference type="Pfam" id="PF13458"/>
    </source>
</evidence>
<dbReference type="Gene3D" id="3.40.50.2300">
    <property type="match status" value="2"/>
</dbReference>
<dbReference type="InterPro" id="IPR028082">
    <property type="entry name" value="Peripla_BP_I"/>
</dbReference>
<comment type="similarity">
    <text evidence="1">Belongs to the leucine-binding protein family.</text>
</comment>
<evidence type="ECO:0000313" key="7">
    <source>
        <dbReference type="Proteomes" id="UP000199352"/>
    </source>
</evidence>
<sequence>MRRRTTLVVVAVCAVLAGCGSRLTDEQRAALAVPQGGGTATEQGAVPEDGAVAGTDGTAGTAGQTGANNPQQANRQPNPPGSIAAACQGTGGATDAGVTAGEITIANISDISGPVPGIFQSAQQATKAFVEYFNATQGTVCGRKLKLVSFDSRTDSGGDQQATSQACQQAFALVGSMSAFDQGGGPAAAGCGIPDLRASTVTAQRQRTPVSFGVASNVVNLVSSAGPDLVKASFPGGAGHAASLYLNADASAQNARSMQKAAEARGIKFVYSQAIDITDVNYAPYVAKLKETGAKIVYWIGSAQYAVRLQQAMRQQGFTPEAFVTDPSAYDPQYVRQGGGAVDGTVVYTNGALFEEPNAQVALYRQWLGRVAPGAAPSYFGMFAWAAARLFVQTAAKVGPQLTRKAMIDAIRNVHDFTAEGMVAPQDVGGKRTSACMALVRLKGGAWSRLAPASGYSCGSLVDTGVGG</sequence>
<feature type="domain" description="Leucine-binding protein" evidence="5">
    <location>
        <begin position="102"/>
        <end position="445"/>
    </location>
</feature>
<gene>
    <name evidence="6" type="ORF">SAMN05216188_11336</name>
</gene>
<evidence type="ECO:0000313" key="6">
    <source>
        <dbReference type="EMBL" id="SER59784.1"/>
    </source>
</evidence>
<keyword evidence="7" id="KW-1185">Reference proteome</keyword>
<dbReference type="OrthoDB" id="3764616at2"/>
<accession>A0A1H9QH52</accession>
<dbReference type="Proteomes" id="UP000199352">
    <property type="component" value="Unassembled WGS sequence"/>
</dbReference>
<dbReference type="InterPro" id="IPR028081">
    <property type="entry name" value="Leu-bd"/>
</dbReference>
<dbReference type="AlphaFoldDB" id="A0A1H9QH52"/>
<dbReference type="RefSeq" id="WP_089954831.1">
    <property type="nucleotide sequence ID" value="NZ_FOFR01000013.1"/>
</dbReference>
<dbReference type="STRING" id="402600.SAMN05216188_11336"/>
<evidence type="ECO:0000256" key="2">
    <source>
        <dbReference type="ARBA" id="ARBA00022729"/>
    </source>
</evidence>
<evidence type="ECO:0000256" key="4">
    <source>
        <dbReference type="SAM" id="SignalP"/>
    </source>
</evidence>
<keyword evidence="2 4" id="KW-0732">Signal</keyword>
<dbReference type="PANTHER" id="PTHR47235">
    <property type="entry name" value="BLR6548 PROTEIN"/>
    <property type="match status" value="1"/>
</dbReference>
<dbReference type="SUPFAM" id="SSF53822">
    <property type="entry name" value="Periplasmic binding protein-like I"/>
    <property type="match status" value="1"/>
</dbReference>
<dbReference type="Pfam" id="PF13458">
    <property type="entry name" value="Peripla_BP_6"/>
    <property type="match status" value="1"/>
</dbReference>
<proteinExistence type="inferred from homology"/>
<feature type="signal peptide" evidence="4">
    <location>
        <begin position="1"/>
        <end position="24"/>
    </location>
</feature>
<evidence type="ECO:0000256" key="1">
    <source>
        <dbReference type="ARBA" id="ARBA00010062"/>
    </source>
</evidence>
<reference evidence="7" key="1">
    <citation type="submission" date="2016-10" db="EMBL/GenBank/DDBJ databases">
        <authorList>
            <person name="Varghese N."/>
            <person name="Submissions S."/>
        </authorList>
    </citation>
    <scope>NUCLEOTIDE SEQUENCE [LARGE SCALE GENOMIC DNA]</scope>
    <source>
        <strain evidence="7">CGMCC 4.3525</strain>
    </source>
</reference>
<feature type="chain" id="PRO_5038926612" evidence="4">
    <location>
        <begin position="25"/>
        <end position="468"/>
    </location>
</feature>
<name>A0A1H9QH52_9PSEU</name>
<evidence type="ECO:0000256" key="3">
    <source>
        <dbReference type="SAM" id="MobiDB-lite"/>
    </source>
</evidence>
<dbReference type="EMBL" id="FOFR01000013">
    <property type="protein sequence ID" value="SER59784.1"/>
    <property type="molecule type" value="Genomic_DNA"/>
</dbReference>